<feature type="chain" id="PRO_5009261174" description="DUF1090 domain-containing protein" evidence="1">
    <location>
        <begin position="23"/>
        <end position="92"/>
    </location>
</feature>
<dbReference type="RefSeq" id="WP_092273553.1">
    <property type="nucleotide sequence ID" value="NZ_LT629762.1"/>
</dbReference>
<dbReference type="Proteomes" id="UP000198481">
    <property type="component" value="Chromosome I"/>
</dbReference>
<feature type="signal peptide" evidence="1">
    <location>
        <begin position="1"/>
        <end position="22"/>
    </location>
</feature>
<name>A0A1H1TH72_9PSED</name>
<evidence type="ECO:0008006" key="4">
    <source>
        <dbReference type="Google" id="ProtNLM"/>
    </source>
</evidence>
<evidence type="ECO:0000256" key="1">
    <source>
        <dbReference type="SAM" id="SignalP"/>
    </source>
</evidence>
<evidence type="ECO:0000313" key="2">
    <source>
        <dbReference type="EMBL" id="SDS59665.1"/>
    </source>
</evidence>
<gene>
    <name evidence="2" type="ORF">SAMN05216222_1814</name>
</gene>
<organism evidence="2 3">
    <name type="scientific">Pseudomonas prosekii</name>
    <dbReference type="NCBI Taxonomy" id="1148509"/>
    <lineage>
        <taxon>Bacteria</taxon>
        <taxon>Pseudomonadati</taxon>
        <taxon>Pseudomonadota</taxon>
        <taxon>Gammaproteobacteria</taxon>
        <taxon>Pseudomonadales</taxon>
        <taxon>Pseudomonadaceae</taxon>
        <taxon>Pseudomonas</taxon>
    </lineage>
</organism>
<proteinExistence type="predicted"/>
<keyword evidence="1" id="KW-0732">Signal</keyword>
<sequence length="92" mass="9792">MKRTALAGLFISAAMLASPVFAAENNLCTVKVQELKDKVTSIPATSENTRMELNRLLASAQASQAAGDEKKCITEATQALSRADKLSNEPNP</sequence>
<dbReference type="EMBL" id="LT629762">
    <property type="protein sequence ID" value="SDS59665.1"/>
    <property type="molecule type" value="Genomic_DNA"/>
</dbReference>
<evidence type="ECO:0000313" key="3">
    <source>
        <dbReference type="Proteomes" id="UP000198481"/>
    </source>
</evidence>
<dbReference type="AlphaFoldDB" id="A0A1H1TH72"/>
<reference evidence="2 3" key="1">
    <citation type="submission" date="2016-10" db="EMBL/GenBank/DDBJ databases">
        <authorList>
            <person name="de Groot N.N."/>
        </authorList>
    </citation>
    <scope>NUCLEOTIDE SEQUENCE [LARGE SCALE GENOMIC DNA]</scope>
    <source>
        <strain evidence="2 3">LMG 26867</strain>
    </source>
</reference>
<protein>
    <recommendedName>
        <fullName evidence="4">DUF1090 domain-containing protein</fullName>
    </recommendedName>
</protein>
<dbReference type="STRING" id="1148509.SAMN05216222_1814"/>
<accession>A0A1H1TH72</accession>